<evidence type="ECO:0000256" key="16">
    <source>
        <dbReference type="ARBA" id="ARBA00076271"/>
    </source>
</evidence>
<dbReference type="SUPFAM" id="SSF52540">
    <property type="entry name" value="P-loop containing nucleoside triphosphate hydrolases"/>
    <property type="match status" value="2"/>
</dbReference>
<comment type="catalytic activity">
    <reaction evidence="14">
        <text>ATP + H2O = ADP + phosphate + H(+)</text>
        <dbReference type="Rhea" id="RHEA:13065"/>
        <dbReference type="ChEBI" id="CHEBI:15377"/>
        <dbReference type="ChEBI" id="CHEBI:15378"/>
        <dbReference type="ChEBI" id="CHEBI:30616"/>
        <dbReference type="ChEBI" id="CHEBI:43474"/>
        <dbReference type="ChEBI" id="CHEBI:456216"/>
    </reaction>
</comment>
<dbReference type="NCBIfam" id="TIGR00614">
    <property type="entry name" value="recQ_fam"/>
    <property type="match status" value="1"/>
</dbReference>
<comment type="subcellular location">
    <subcellularLocation>
        <location evidence="2">Nucleus</location>
    </subcellularLocation>
</comment>
<dbReference type="InterPro" id="IPR018982">
    <property type="entry name" value="RQC_domain"/>
</dbReference>
<evidence type="ECO:0000256" key="11">
    <source>
        <dbReference type="ARBA" id="ARBA00034617"/>
    </source>
</evidence>
<feature type="compositionally biased region" description="Basic and acidic residues" evidence="17">
    <location>
        <begin position="1089"/>
        <end position="1100"/>
    </location>
</feature>
<dbReference type="SMART" id="SM00487">
    <property type="entry name" value="DEXDc"/>
    <property type="match status" value="1"/>
</dbReference>
<dbReference type="Pfam" id="PF00271">
    <property type="entry name" value="Helicase_C"/>
    <property type="match status" value="1"/>
</dbReference>
<dbReference type="GO" id="GO:0005524">
    <property type="term" value="F:ATP binding"/>
    <property type="evidence" value="ECO:0007669"/>
    <property type="project" value="UniProtKB-KW"/>
</dbReference>
<protein>
    <recommendedName>
        <fullName evidence="12">DNA 3'-5' helicase</fullName>
        <ecNumber evidence="12">5.6.2.4</ecNumber>
    </recommendedName>
    <alternativeName>
        <fullName evidence="15">Bloom syndrome protein homolog</fullName>
    </alternativeName>
    <alternativeName>
        <fullName evidence="13">DNA 3'-5' helicase BLM</fullName>
    </alternativeName>
    <alternativeName>
        <fullName evidence="16">RecQ helicase homolog</fullName>
    </alternativeName>
</protein>
<dbReference type="GO" id="GO:0005634">
    <property type="term" value="C:nucleus"/>
    <property type="evidence" value="ECO:0000318"/>
    <property type="project" value="GO_Central"/>
</dbReference>
<accession>A0A8R1YRM6</accession>
<keyword evidence="9" id="KW-0413">Isomerase</keyword>
<evidence type="ECO:0000256" key="4">
    <source>
        <dbReference type="ARBA" id="ARBA00022741"/>
    </source>
</evidence>
<dbReference type="PROSITE" id="PS50206">
    <property type="entry name" value="RHODANESE_3"/>
    <property type="match status" value="1"/>
</dbReference>
<dbReference type="GO" id="GO:0006260">
    <property type="term" value="P:DNA replication"/>
    <property type="evidence" value="ECO:0000318"/>
    <property type="project" value="GO_Central"/>
</dbReference>
<dbReference type="InterPro" id="IPR001763">
    <property type="entry name" value="Rhodanese-like_dom"/>
</dbReference>
<evidence type="ECO:0000256" key="7">
    <source>
        <dbReference type="ARBA" id="ARBA00022840"/>
    </source>
</evidence>
<dbReference type="InterPro" id="IPR014001">
    <property type="entry name" value="Helicase_ATP-bd"/>
</dbReference>
<dbReference type="InterPro" id="IPR010997">
    <property type="entry name" value="HRDC-like_sf"/>
</dbReference>
<reference evidence="18" key="2">
    <citation type="submission" date="2022-06" db="UniProtKB">
        <authorList>
            <consortium name="EnsemblMetazoa"/>
        </authorList>
    </citation>
    <scope>IDENTIFICATION</scope>
    <source>
        <strain evidence="18">PS312</strain>
    </source>
</reference>
<dbReference type="InterPro" id="IPR017884">
    <property type="entry name" value="SANT_dom"/>
</dbReference>
<keyword evidence="7" id="KW-0067">ATP-binding</keyword>
<dbReference type="Pfam" id="PF09382">
    <property type="entry name" value="RQC"/>
    <property type="match status" value="1"/>
</dbReference>
<dbReference type="FunFam" id="1.10.150.80:FF:000019">
    <property type="entry name" value="ATP-dependent DNA helicase"/>
    <property type="match status" value="1"/>
</dbReference>
<proteinExistence type="inferred from homology"/>
<evidence type="ECO:0000313" key="19">
    <source>
        <dbReference type="Proteomes" id="UP000005239"/>
    </source>
</evidence>
<dbReference type="Pfam" id="PF00270">
    <property type="entry name" value="DEAD"/>
    <property type="match status" value="1"/>
</dbReference>
<dbReference type="PROSITE" id="PS51194">
    <property type="entry name" value="HELICASE_CTER"/>
    <property type="match status" value="1"/>
</dbReference>
<dbReference type="Gene3D" id="1.10.150.80">
    <property type="entry name" value="HRDC domain"/>
    <property type="match status" value="1"/>
</dbReference>
<keyword evidence="10" id="KW-0539">Nucleus</keyword>
<dbReference type="InterPro" id="IPR032284">
    <property type="entry name" value="RecQ_Zn-bd"/>
</dbReference>
<feature type="region of interest" description="Disordered" evidence="17">
    <location>
        <begin position="1353"/>
        <end position="1382"/>
    </location>
</feature>
<feature type="compositionally biased region" description="Polar residues" evidence="17">
    <location>
        <begin position="1625"/>
        <end position="1645"/>
    </location>
</feature>
<keyword evidence="6" id="KW-0347">Helicase</keyword>
<evidence type="ECO:0000256" key="17">
    <source>
        <dbReference type="SAM" id="MobiDB-lite"/>
    </source>
</evidence>
<dbReference type="PROSITE" id="PS00690">
    <property type="entry name" value="DEAH_ATP_HELICASE"/>
    <property type="match status" value="1"/>
</dbReference>
<dbReference type="Gene3D" id="1.10.10.10">
    <property type="entry name" value="Winged helix-like DNA-binding domain superfamily/Winged helix DNA-binding domain"/>
    <property type="match status" value="1"/>
</dbReference>
<feature type="compositionally biased region" description="Acidic residues" evidence="17">
    <location>
        <begin position="1353"/>
        <end position="1368"/>
    </location>
</feature>
<dbReference type="FunFam" id="1.10.10.10:FF:000878">
    <property type="entry name" value="ATP-dependent DNA helicase"/>
    <property type="match status" value="1"/>
</dbReference>
<evidence type="ECO:0000256" key="13">
    <source>
        <dbReference type="ARBA" id="ARBA00044542"/>
    </source>
</evidence>
<dbReference type="PROSITE" id="PS51192">
    <property type="entry name" value="HELICASE_ATP_BIND_1"/>
    <property type="match status" value="1"/>
</dbReference>
<dbReference type="CDD" id="cd18794">
    <property type="entry name" value="SF2_C_RecQ"/>
    <property type="match status" value="1"/>
</dbReference>
<feature type="region of interest" description="Disordered" evidence="17">
    <location>
        <begin position="1089"/>
        <end position="1122"/>
    </location>
</feature>
<dbReference type="FunFam" id="3.40.50.300:FF:000340">
    <property type="entry name" value="Bloom syndrome, RecQ helicase"/>
    <property type="match status" value="1"/>
</dbReference>
<evidence type="ECO:0000256" key="8">
    <source>
        <dbReference type="ARBA" id="ARBA00023125"/>
    </source>
</evidence>
<dbReference type="PANTHER" id="PTHR13710">
    <property type="entry name" value="DNA HELICASE RECQ FAMILY MEMBER"/>
    <property type="match status" value="1"/>
</dbReference>
<dbReference type="Pfam" id="PF00570">
    <property type="entry name" value="HRDC"/>
    <property type="match status" value="1"/>
</dbReference>
<comment type="similarity">
    <text evidence="3">Belongs to the helicase family. RecQ subfamily.</text>
</comment>
<evidence type="ECO:0000256" key="3">
    <source>
        <dbReference type="ARBA" id="ARBA00005446"/>
    </source>
</evidence>
<evidence type="ECO:0000256" key="6">
    <source>
        <dbReference type="ARBA" id="ARBA00022806"/>
    </source>
</evidence>
<dbReference type="SUPFAM" id="SSF46785">
    <property type="entry name" value="Winged helix' DNA-binding domain"/>
    <property type="match status" value="1"/>
</dbReference>
<evidence type="ECO:0000256" key="14">
    <source>
        <dbReference type="ARBA" id="ARBA00049360"/>
    </source>
</evidence>
<gene>
    <name evidence="18" type="primary">WBGene00275907</name>
</gene>
<feature type="region of interest" description="Disordered" evidence="17">
    <location>
        <begin position="957"/>
        <end position="1025"/>
    </location>
</feature>
<dbReference type="EC" id="5.6.2.4" evidence="12"/>
<dbReference type="InterPro" id="IPR011545">
    <property type="entry name" value="DEAD/DEAH_box_helicase_dom"/>
</dbReference>
<evidence type="ECO:0000313" key="18">
    <source>
        <dbReference type="EnsemblMetazoa" id="PPA37538.1"/>
    </source>
</evidence>
<dbReference type="GO" id="GO:0043138">
    <property type="term" value="F:3'-5' DNA helicase activity"/>
    <property type="evidence" value="ECO:0000318"/>
    <property type="project" value="GO_Central"/>
</dbReference>
<dbReference type="Gene3D" id="3.40.50.300">
    <property type="entry name" value="P-loop containing nucleotide triphosphate hydrolases"/>
    <property type="match status" value="2"/>
</dbReference>
<dbReference type="PROSITE" id="PS50967">
    <property type="entry name" value="HRDC"/>
    <property type="match status" value="1"/>
</dbReference>
<sequence length="1763" mass="196198">MATTAKEQYESVKSRPRVACGKFQFVVPDAKFVIPRFACHDNHVGSVVQAPVAAFTLEAAPAPPKTSTSTSFTSSASSSVYDPRRITPVAARVPSVPLRQISSPNQVVPPPVNRSSNHIAPPPKPVEQIVIDDDDEVVAASDMEEDSFDDDYIIYDKPPAAKTPLNTTISKPQLIRQDSASSVHIYGEEDDPTETDSFYDDDEIIDYAEIVNEEAELECWDAVKKRHDMHGQFRGFLKDDGDSFEDEELLLGKDLKDRMYLTLKSVFGHSKFRHRQKTAITAIVLDCDAFVLMPTGAGKSLCYQLPAVLSDGVTIVVSPLRSLIEDQRSKMRGLDIGCEALTGDLSVKAADDIYNRLESKNPDIKLLYVTPEKISSSSRLSSVFSSLHRRGLLARFVIDEAHCVSQWGHDFRPDYTKLATLRDIYKYPKVPIVALTATATPKIVQDTKDHLGIKDSKLFISSFVRDNLKYDLIPKAAKALQKVLEKMKQLYPGKSGIVYCLSRNECEKVAASLQKEGFTAEPYHAGLTDTKRNDVQSRWITNRIQVICATIAFGMGIDKPDVRFVIHYSLPKSIEGYYQETGRAGRDGLPSYCVLLYSYQDMIRLRRMIEGDDKTTVGVRDMHLGSIYQMVAYAENISICRRKILVEHFGEVYDAAACRSGTTPCDVCHRKSLNKGKFTLFDVSEEARIILQCVAGMRNVTLRYLAELYRGQMNKKTSEQAIRLGHSKMALVGRGAAMSEPDALRLMRKLVIEQYLFERLYATKFDSVSAYAEVTEKGKAVITGRVKAKEIVSNEETKRLRHQVFLHVLTDGGGRKKKDEVQINIPTVSEAAALKEKHRIKHADVFDRAVAALRAVAATIAAQNRLAGPHAVLSSEGIEQIAALLPRTNSELLQADSMTPTKIEKYGQTLMATLKPFWKEVDDRDAAEITAQLESLKKREAVIGGFPMVMRDGNDFGGEGGTGIVQPSNGGRAFKPNFAGKKRRTPNQGAKGGVKRKASQSSGSRAKKAKTTTFKAPAKNKATGLNPAYFPTMRTMEEAIGVDCDVELVIDDKEEGEIDDEDEESARRRIMEDIEQEDMEDEEIDVVHIDDEADKEKDGSNKMTLRPHLEHSKPSSSSGLLSSPDSVPLCLSSLPSSSSTFSGSSLIQLMPSTTLGGHKRIKWGIGDMLLFYEGVKQYGKDFDALHRVMSKRKLEVNKEQLRNFFFNFYKQVRGGADMKEEDWSAELSRDARDLFVVINGCEWRKKMGNYKFEPAKLRALIMEGTVTTRLRCKKQHVTIKTPACPALLQFFSFNRRITRFPQDVVLYLSPRRYKDGTNVMSRGQSRNLLIRLNTCDRVERIFELLQYKWRGDVDDEDEDDDEEDEEGEGRETGEGKRPFSVRLHPSKHTLMGEISFTPSTTSYGNVSVNMLQEDRTQTESIKRQIKKGHDPSEVCYRASQSLIPHLTLSRAALLEGLTKEAAGSASIAELYAVCGLSREIVLLYSIEEETSEDVEEPWDILADLLGRGYGDAMIEKKPSGIINKTPSRDDPLQLGLIEDEEVIQQPPPKRMRIVKTEKMESEGRGRRAIGKGGVRSKPLFDIQQAPIVTKEMDDFAEQLRSIKSAPRPKRRSPVRTLKATTTNSALSMSNHRRTSSLSLTSNMTPTRVGVGVSTASTPSRMTTTFSNMMMTGGGNNDTIAMALKAALTSPGNSNQEAPSTSRGPPRRIVPAAVFTSPSKTQASLPSDVRASMEQMMSQNSLDYCMEFAQLINCTALDSSPSKL</sequence>
<dbReference type="InterPro" id="IPR036388">
    <property type="entry name" value="WH-like_DNA-bd_sf"/>
</dbReference>
<evidence type="ECO:0000256" key="5">
    <source>
        <dbReference type="ARBA" id="ARBA00022801"/>
    </source>
</evidence>
<keyword evidence="8" id="KW-0238">DNA-binding</keyword>
<evidence type="ECO:0000256" key="12">
    <source>
        <dbReference type="ARBA" id="ARBA00034808"/>
    </source>
</evidence>
<dbReference type="GO" id="GO:0016787">
    <property type="term" value="F:hydrolase activity"/>
    <property type="evidence" value="ECO:0007669"/>
    <property type="project" value="UniProtKB-KW"/>
</dbReference>
<evidence type="ECO:0000256" key="1">
    <source>
        <dbReference type="ARBA" id="ARBA00001947"/>
    </source>
</evidence>
<dbReference type="Proteomes" id="UP000005239">
    <property type="component" value="Unassembled WGS sequence"/>
</dbReference>
<dbReference type="SMART" id="SM00341">
    <property type="entry name" value="HRDC"/>
    <property type="match status" value="1"/>
</dbReference>
<accession>A0A2A6BBL0</accession>
<feature type="region of interest" description="Disordered" evidence="17">
    <location>
        <begin position="1625"/>
        <end position="1660"/>
    </location>
</feature>
<dbReference type="InterPro" id="IPR002121">
    <property type="entry name" value="HRDC_dom"/>
</dbReference>
<dbReference type="PANTHER" id="PTHR13710:SF153">
    <property type="entry name" value="RECQ-LIKE DNA HELICASE BLM"/>
    <property type="match status" value="1"/>
</dbReference>
<dbReference type="GO" id="GO:0005694">
    <property type="term" value="C:chromosome"/>
    <property type="evidence" value="ECO:0000318"/>
    <property type="project" value="GO_Central"/>
</dbReference>
<dbReference type="SUPFAM" id="SSF47819">
    <property type="entry name" value="HRDC-like"/>
    <property type="match status" value="1"/>
</dbReference>
<dbReference type="SMART" id="SM00956">
    <property type="entry name" value="RQC"/>
    <property type="match status" value="1"/>
</dbReference>
<dbReference type="InterPro" id="IPR002464">
    <property type="entry name" value="DNA/RNA_helicase_DEAH_CS"/>
</dbReference>
<keyword evidence="19" id="KW-1185">Reference proteome</keyword>
<evidence type="ECO:0000256" key="15">
    <source>
        <dbReference type="ARBA" id="ARBA00076065"/>
    </source>
</evidence>
<dbReference type="GO" id="GO:0009378">
    <property type="term" value="F:four-way junction helicase activity"/>
    <property type="evidence" value="ECO:0000318"/>
    <property type="project" value="GO_Central"/>
</dbReference>
<name>A0A2A6BBL0_PRIPA</name>
<evidence type="ECO:0000256" key="10">
    <source>
        <dbReference type="ARBA" id="ARBA00023242"/>
    </source>
</evidence>
<feature type="compositionally biased region" description="Low complexity" evidence="17">
    <location>
        <begin position="1011"/>
        <end position="1023"/>
    </location>
</feature>
<dbReference type="PROSITE" id="PS51293">
    <property type="entry name" value="SANT"/>
    <property type="match status" value="1"/>
</dbReference>
<evidence type="ECO:0000256" key="2">
    <source>
        <dbReference type="ARBA" id="ARBA00004123"/>
    </source>
</evidence>
<organism evidence="18 19">
    <name type="scientific">Pristionchus pacificus</name>
    <name type="common">Parasitic nematode worm</name>
    <dbReference type="NCBI Taxonomy" id="54126"/>
    <lineage>
        <taxon>Eukaryota</taxon>
        <taxon>Metazoa</taxon>
        <taxon>Ecdysozoa</taxon>
        <taxon>Nematoda</taxon>
        <taxon>Chromadorea</taxon>
        <taxon>Rhabditida</taxon>
        <taxon>Rhabditina</taxon>
        <taxon>Diplogasteromorpha</taxon>
        <taxon>Diplogasteroidea</taxon>
        <taxon>Neodiplogasteridae</taxon>
        <taxon>Pristionchus</taxon>
    </lineage>
</organism>
<dbReference type="InterPro" id="IPR036390">
    <property type="entry name" value="WH_DNA-bd_sf"/>
</dbReference>
<reference evidence="19" key="1">
    <citation type="journal article" date="2008" name="Nat. Genet.">
        <title>The Pristionchus pacificus genome provides a unique perspective on nematode lifestyle and parasitism.</title>
        <authorList>
            <person name="Dieterich C."/>
            <person name="Clifton S.W."/>
            <person name="Schuster L.N."/>
            <person name="Chinwalla A."/>
            <person name="Delehaunty K."/>
            <person name="Dinkelacker I."/>
            <person name="Fulton L."/>
            <person name="Fulton R."/>
            <person name="Godfrey J."/>
            <person name="Minx P."/>
            <person name="Mitreva M."/>
            <person name="Roeseler W."/>
            <person name="Tian H."/>
            <person name="Witte H."/>
            <person name="Yang S.P."/>
            <person name="Wilson R.K."/>
            <person name="Sommer R.J."/>
        </authorList>
    </citation>
    <scope>NUCLEOTIDE SEQUENCE [LARGE SCALE GENOMIC DNA]</scope>
    <source>
        <strain evidence="19">PS312</strain>
    </source>
</reference>
<dbReference type="InterPro" id="IPR001650">
    <property type="entry name" value="Helicase_C-like"/>
</dbReference>
<dbReference type="GO" id="GO:0005737">
    <property type="term" value="C:cytoplasm"/>
    <property type="evidence" value="ECO:0000318"/>
    <property type="project" value="GO_Central"/>
</dbReference>
<dbReference type="InterPro" id="IPR027417">
    <property type="entry name" value="P-loop_NTPase"/>
</dbReference>
<evidence type="ECO:0000256" key="9">
    <source>
        <dbReference type="ARBA" id="ARBA00023235"/>
    </source>
</evidence>
<dbReference type="FunFam" id="3.40.50.300:FF:001389">
    <property type="entry name" value="ATP-dependent DNA helicase RecQ"/>
    <property type="match status" value="1"/>
</dbReference>
<comment type="catalytic activity">
    <reaction evidence="11">
        <text>Couples ATP hydrolysis with the unwinding of duplex DNA by translocating in the 3'-5' direction.</text>
        <dbReference type="EC" id="5.6.2.4"/>
    </reaction>
</comment>
<comment type="cofactor">
    <cofactor evidence="1">
        <name>Zn(2+)</name>
        <dbReference type="ChEBI" id="CHEBI:29105"/>
    </cofactor>
</comment>
<dbReference type="EnsemblMetazoa" id="PPA37538.1">
    <property type="protein sequence ID" value="PPA37538.1"/>
    <property type="gene ID" value="WBGene00275907"/>
</dbReference>
<dbReference type="GO" id="GO:0003677">
    <property type="term" value="F:DNA binding"/>
    <property type="evidence" value="ECO:0007669"/>
    <property type="project" value="UniProtKB-KW"/>
</dbReference>
<dbReference type="Pfam" id="PF16124">
    <property type="entry name" value="RecQ_Zn_bind"/>
    <property type="match status" value="1"/>
</dbReference>
<keyword evidence="5" id="KW-0378">Hydrolase</keyword>
<dbReference type="GO" id="GO:0000724">
    <property type="term" value="P:double-strand break repair via homologous recombination"/>
    <property type="evidence" value="ECO:0000318"/>
    <property type="project" value="GO_Central"/>
</dbReference>
<feature type="region of interest" description="Disordered" evidence="17">
    <location>
        <begin position="101"/>
        <end position="126"/>
    </location>
</feature>
<keyword evidence="4" id="KW-0547">Nucleotide-binding</keyword>
<dbReference type="GO" id="GO:0007131">
    <property type="term" value="P:reciprocal meiotic recombination"/>
    <property type="evidence" value="ECO:0007669"/>
    <property type="project" value="UniProtKB-ARBA"/>
</dbReference>
<dbReference type="SMART" id="SM00490">
    <property type="entry name" value="HELICc"/>
    <property type="match status" value="1"/>
</dbReference>
<dbReference type="InterPro" id="IPR004589">
    <property type="entry name" value="DNA_helicase_ATP-dep_RecQ"/>
</dbReference>
<dbReference type="InterPro" id="IPR044876">
    <property type="entry name" value="HRDC_dom_sf"/>
</dbReference>